<evidence type="ECO:0000256" key="2">
    <source>
        <dbReference type="PROSITE-ProRule" id="PRU00169"/>
    </source>
</evidence>
<keyword evidence="1 2" id="KW-0597">Phosphoprotein</keyword>
<sequence>MQRRTLAAAPPPVTLKTKTAEETVVMVADDSRVVRIKTGRLLAAHRYQVVTAEDGLDAARQIEAAAPDVLVTDVDMPGMNGLQLARQVRGNPRTARVPIIMVTSDNDQLRAEAAAAGVDVVLGKPYPEEQLIGHIQQLLQGQTGT</sequence>
<dbReference type="InterPro" id="IPR050595">
    <property type="entry name" value="Bact_response_regulator"/>
</dbReference>
<evidence type="ECO:0000313" key="5">
    <source>
        <dbReference type="Proteomes" id="UP000697998"/>
    </source>
</evidence>
<comment type="caution">
    <text evidence="4">The sequence shown here is derived from an EMBL/GenBank/DDBJ whole genome shotgun (WGS) entry which is preliminary data.</text>
</comment>
<feature type="domain" description="Response regulatory" evidence="3">
    <location>
        <begin position="24"/>
        <end position="139"/>
    </location>
</feature>
<dbReference type="InterPro" id="IPR011006">
    <property type="entry name" value="CheY-like_superfamily"/>
</dbReference>
<dbReference type="PROSITE" id="PS50110">
    <property type="entry name" value="RESPONSE_REGULATORY"/>
    <property type="match status" value="1"/>
</dbReference>
<dbReference type="PANTHER" id="PTHR44591">
    <property type="entry name" value="STRESS RESPONSE REGULATOR PROTEIN 1"/>
    <property type="match status" value="1"/>
</dbReference>
<organism evidence="4 5">
    <name type="scientific">Candidatus Accumulibacter proximus</name>
    <dbReference type="NCBI Taxonomy" id="2954385"/>
    <lineage>
        <taxon>Bacteria</taxon>
        <taxon>Pseudomonadati</taxon>
        <taxon>Pseudomonadota</taxon>
        <taxon>Betaproteobacteria</taxon>
        <taxon>Candidatus Accumulibacter</taxon>
    </lineage>
</organism>
<dbReference type="Proteomes" id="UP000697998">
    <property type="component" value="Unassembled WGS sequence"/>
</dbReference>
<gene>
    <name evidence="4" type="ORF">IPJ27_08620</name>
</gene>
<dbReference type="PANTHER" id="PTHR44591:SF3">
    <property type="entry name" value="RESPONSE REGULATORY DOMAIN-CONTAINING PROTEIN"/>
    <property type="match status" value="1"/>
</dbReference>
<dbReference type="InterPro" id="IPR001789">
    <property type="entry name" value="Sig_transdc_resp-reg_receiver"/>
</dbReference>
<evidence type="ECO:0000259" key="3">
    <source>
        <dbReference type="PROSITE" id="PS50110"/>
    </source>
</evidence>
<dbReference type="CDD" id="cd00156">
    <property type="entry name" value="REC"/>
    <property type="match status" value="1"/>
</dbReference>
<dbReference type="GO" id="GO:0000160">
    <property type="term" value="P:phosphorelay signal transduction system"/>
    <property type="evidence" value="ECO:0007669"/>
    <property type="project" value="InterPro"/>
</dbReference>
<dbReference type="Pfam" id="PF00072">
    <property type="entry name" value="Response_reg"/>
    <property type="match status" value="1"/>
</dbReference>
<reference evidence="4 5" key="1">
    <citation type="submission" date="2020-10" db="EMBL/GenBank/DDBJ databases">
        <title>Connecting structure to function with the recovery of over 1000 high-quality activated sludge metagenome-assembled genomes encoding full-length rRNA genes using long-read sequencing.</title>
        <authorList>
            <person name="Singleton C.M."/>
            <person name="Petriglieri F."/>
            <person name="Kristensen J.M."/>
            <person name="Kirkegaard R.H."/>
            <person name="Michaelsen T.Y."/>
            <person name="Andersen M.H."/>
            <person name="Karst S.M."/>
            <person name="Dueholm M.S."/>
            <person name="Nielsen P.H."/>
            <person name="Albertsen M."/>
        </authorList>
    </citation>
    <scope>NUCLEOTIDE SEQUENCE [LARGE SCALE GENOMIC DNA]</scope>
    <source>
        <strain evidence="4">EsbW_18-Q3-R4-48_BATAC.285</strain>
    </source>
</reference>
<dbReference type="EMBL" id="JADJMH010000005">
    <property type="protein sequence ID" value="MBK7674822.1"/>
    <property type="molecule type" value="Genomic_DNA"/>
</dbReference>
<protein>
    <submittedName>
        <fullName evidence="4">Response regulator</fullName>
    </submittedName>
</protein>
<dbReference type="AlphaFoldDB" id="A0A935PYU2"/>
<evidence type="ECO:0000256" key="1">
    <source>
        <dbReference type="ARBA" id="ARBA00022553"/>
    </source>
</evidence>
<evidence type="ECO:0000313" key="4">
    <source>
        <dbReference type="EMBL" id="MBK7674822.1"/>
    </source>
</evidence>
<dbReference type="SMART" id="SM00448">
    <property type="entry name" value="REC"/>
    <property type="match status" value="1"/>
</dbReference>
<dbReference type="Gene3D" id="3.40.50.2300">
    <property type="match status" value="1"/>
</dbReference>
<proteinExistence type="predicted"/>
<feature type="modified residue" description="4-aspartylphosphate" evidence="2">
    <location>
        <position position="73"/>
    </location>
</feature>
<accession>A0A935PYU2</accession>
<dbReference type="SUPFAM" id="SSF52172">
    <property type="entry name" value="CheY-like"/>
    <property type="match status" value="1"/>
</dbReference>
<name>A0A935PYU2_9PROT</name>